<dbReference type="PROSITE" id="PS50089">
    <property type="entry name" value="ZF_RING_2"/>
    <property type="match status" value="1"/>
</dbReference>
<dbReference type="OrthoDB" id="3760579at2759"/>
<dbReference type="Gene3D" id="3.30.40.10">
    <property type="entry name" value="Zinc/RING finger domain, C3HC4 (zinc finger)"/>
    <property type="match status" value="1"/>
</dbReference>
<evidence type="ECO:0000313" key="4">
    <source>
        <dbReference type="Proteomes" id="UP000799424"/>
    </source>
</evidence>
<evidence type="ECO:0000256" key="1">
    <source>
        <dbReference type="PROSITE-ProRule" id="PRU00175"/>
    </source>
</evidence>
<evidence type="ECO:0000313" key="3">
    <source>
        <dbReference type="EMBL" id="KAF2818218.1"/>
    </source>
</evidence>
<evidence type="ECO:0000259" key="2">
    <source>
        <dbReference type="PROSITE" id="PS50089"/>
    </source>
</evidence>
<dbReference type="InterPro" id="IPR001841">
    <property type="entry name" value="Znf_RING"/>
</dbReference>
<keyword evidence="1" id="KW-0862">Zinc</keyword>
<proteinExistence type="predicted"/>
<gene>
    <name evidence="3" type="ORF">CC86DRAFT_169933</name>
</gene>
<accession>A0A6A6ZBJ4</accession>
<protein>
    <recommendedName>
        <fullName evidence="2">RING-type domain-containing protein</fullName>
    </recommendedName>
</protein>
<sequence>MEDVEYISSDSDSDLRARPITELVPRRSKRRRLDLSHQPELSFSCSGCKKTLEADSKIYFVPFCSCLYCGRCVVQPILDRLNRLKSTLGCAALDLVNASVINNINPPASSINIFKCQREGHPQFPGAVECYGTACFICSLEGSSSYKHVYLPCGHPFCTSHITRWFEENERRVCPTCRLDVPEEDAHFKRDGTYALGWPRSFS</sequence>
<dbReference type="SUPFAM" id="SSF57850">
    <property type="entry name" value="RING/U-box"/>
    <property type="match status" value="1"/>
</dbReference>
<keyword evidence="1" id="KW-0479">Metal-binding</keyword>
<keyword evidence="4" id="KW-1185">Reference proteome</keyword>
<dbReference type="GO" id="GO:0008270">
    <property type="term" value="F:zinc ion binding"/>
    <property type="evidence" value="ECO:0007669"/>
    <property type="project" value="UniProtKB-KW"/>
</dbReference>
<reference evidence="3" key="1">
    <citation type="journal article" date="2020" name="Stud. Mycol.">
        <title>101 Dothideomycetes genomes: a test case for predicting lifestyles and emergence of pathogens.</title>
        <authorList>
            <person name="Haridas S."/>
            <person name="Albert R."/>
            <person name="Binder M."/>
            <person name="Bloem J."/>
            <person name="Labutti K."/>
            <person name="Salamov A."/>
            <person name="Andreopoulos B."/>
            <person name="Baker S."/>
            <person name="Barry K."/>
            <person name="Bills G."/>
            <person name="Bluhm B."/>
            <person name="Cannon C."/>
            <person name="Castanera R."/>
            <person name="Culley D."/>
            <person name="Daum C."/>
            <person name="Ezra D."/>
            <person name="Gonzalez J."/>
            <person name="Henrissat B."/>
            <person name="Kuo A."/>
            <person name="Liang C."/>
            <person name="Lipzen A."/>
            <person name="Lutzoni F."/>
            <person name="Magnuson J."/>
            <person name="Mondo S."/>
            <person name="Nolan M."/>
            <person name="Ohm R."/>
            <person name="Pangilinan J."/>
            <person name="Park H.-J."/>
            <person name="Ramirez L."/>
            <person name="Alfaro M."/>
            <person name="Sun H."/>
            <person name="Tritt A."/>
            <person name="Yoshinaga Y."/>
            <person name="Zwiers L.-H."/>
            <person name="Turgeon B."/>
            <person name="Goodwin S."/>
            <person name="Spatafora J."/>
            <person name="Crous P."/>
            <person name="Grigoriev I."/>
        </authorList>
    </citation>
    <scope>NUCLEOTIDE SEQUENCE</scope>
    <source>
        <strain evidence="3">CBS 113818</strain>
    </source>
</reference>
<organism evidence="3 4">
    <name type="scientific">Ophiobolus disseminans</name>
    <dbReference type="NCBI Taxonomy" id="1469910"/>
    <lineage>
        <taxon>Eukaryota</taxon>
        <taxon>Fungi</taxon>
        <taxon>Dikarya</taxon>
        <taxon>Ascomycota</taxon>
        <taxon>Pezizomycotina</taxon>
        <taxon>Dothideomycetes</taxon>
        <taxon>Pleosporomycetidae</taxon>
        <taxon>Pleosporales</taxon>
        <taxon>Pleosporineae</taxon>
        <taxon>Phaeosphaeriaceae</taxon>
        <taxon>Ophiobolus</taxon>
    </lineage>
</organism>
<dbReference type="EMBL" id="MU006256">
    <property type="protein sequence ID" value="KAF2818218.1"/>
    <property type="molecule type" value="Genomic_DNA"/>
</dbReference>
<dbReference type="AlphaFoldDB" id="A0A6A6ZBJ4"/>
<name>A0A6A6ZBJ4_9PLEO</name>
<dbReference type="InterPro" id="IPR013083">
    <property type="entry name" value="Znf_RING/FYVE/PHD"/>
</dbReference>
<dbReference type="Proteomes" id="UP000799424">
    <property type="component" value="Unassembled WGS sequence"/>
</dbReference>
<dbReference type="Pfam" id="PF13639">
    <property type="entry name" value="zf-RING_2"/>
    <property type="match status" value="1"/>
</dbReference>
<feature type="domain" description="RING-type" evidence="2">
    <location>
        <begin position="135"/>
        <end position="178"/>
    </location>
</feature>
<keyword evidence="1" id="KW-0863">Zinc-finger</keyword>